<evidence type="ECO:0000313" key="4">
    <source>
        <dbReference type="EMBL" id="WPU66034.1"/>
    </source>
</evidence>
<dbReference type="InterPro" id="IPR025840">
    <property type="entry name" value="7TM_transglut"/>
</dbReference>
<feature type="transmembrane region" description="Helical" evidence="1">
    <location>
        <begin position="434"/>
        <end position="453"/>
    </location>
</feature>
<dbReference type="Proteomes" id="UP001324634">
    <property type="component" value="Chromosome"/>
</dbReference>
<dbReference type="EMBL" id="CP139487">
    <property type="protein sequence ID" value="WPU66034.1"/>
    <property type="molecule type" value="Genomic_DNA"/>
</dbReference>
<keyword evidence="1" id="KW-1133">Transmembrane helix</keyword>
<dbReference type="InterPro" id="IPR025838">
    <property type="entry name" value="Transglut_i_TM"/>
</dbReference>
<proteinExistence type="predicted"/>
<feature type="transmembrane region" description="Helical" evidence="1">
    <location>
        <begin position="351"/>
        <end position="368"/>
    </location>
</feature>
<feature type="domain" description="Inactive transglutaminase fused to 7 transmembrane helices" evidence="2">
    <location>
        <begin position="22"/>
        <end position="177"/>
    </location>
</feature>
<dbReference type="SUPFAM" id="SSF54001">
    <property type="entry name" value="Cysteine proteinases"/>
    <property type="match status" value="1"/>
</dbReference>
<name>A0AAX4HRQ8_9BACT</name>
<dbReference type="Pfam" id="PF14400">
    <property type="entry name" value="Transglut_i_TM"/>
    <property type="match status" value="1"/>
</dbReference>
<protein>
    <submittedName>
        <fullName evidence="4">UUP1 family membrane protein</fullName>
    </submittedName>
</protein>
<dbReference type="PANTHER" id="PTHR33490">
    <property type="entry name" value="BLR5614 PROTEIN-RELATED"/>
    <property type="match status" value="1"/>
</dbReference>
<keyword evidence="1" id="KW-0472">Membrane</keyword>
<dbReference type="RefSeq" id="WP_321397717.1">
    <property type="nucleotide sequence ID" value="NZ_CP139487.1"/>
</dbReference>
<organism evidence="4 5">
    <name type="scientific">Peredibacter starrii</name>
    <dbReference type="NCBI Taxonomy" id="28202"/>
    <lineage>
        <taxon>Bacteria</taxon>
        <taxon>Pseudomonadati</taxon>
        <taxon>Bdellovibrionota</taxon>
        <taxon>Bacteriovoracia</taxon>
        <taxon>Bacteriovoracales</taxon>
        <taxon>Bacteriovoracaceae</taxon>
        <taxon>Peredibacter</taxon>
    </lineage>
</organism>
<evidence type="ECO:0000313" key="5">
    <source>
        <dbReference type="Proteomes" id="UP001324634"/>
    </source>
</evidence>
<evidence type="ECO:0000259" key="2">
    <source>
        <dbReference type="Pfam" id="PF14400"/>
    </source>
</evidence>
<feature type="transmembrane region" description="Helical" evidence="1">
    <location>
        <begin position="325"/>
        <end position="344"/>
    </location>
</feature>
<dbReference type="AlphaFoldDB" id="A0AAX4HRQ8"/>
<keyword evidence="1" id="KW-0812">Transmembrane</keyword>
<feature type="transmembrane region" description="Helical" evidence="1">
    <location>
        <begin position="405"/>
        <end position="422"/>
    </location>
</feature>
<dbReference type="InterPro" id="IPR038765">
    <property type="entry name" value="Papain-like_cys_pep_sf"/>
</dbReference>
<evidence type="ECO:0000256" key="1">
    <source>
        <dbReference type="SAM" id="Phobius"/>
    </source>
</evidence>
<gene>
    <name evidence="4" type="ORF">SOO65_04680</name>
</gene>
<accession>A0AAX4HRQ8</accession>
<evidence type="ECO:0000259" key="3">
    <source>
        <dbReference type="Pfam" id="PF14402"/>
    </source>
</evidence>
<feature type="transmembrane region" description="Helical" evidence="1">
    <location>
        <begin position="374"/>
        <end position="393"/>
    </location>
</feature>
<dbReference type="Pfam" id="PF14402">
    <property type="entry name" value="7TM_transglut"/>
    <property type="match status" value="1"/>
</dbReference>
<dbReference type="Gene3D" id="3.10.620.30">
    <property type="match status" value="1"/>
</dbReference>
<sequence>MKKFVVFITAFLIIFPLGVLFYKSQVLNLSLIPQMVDDVWNFHMTIKPKGDATSFSFPIPKSGPGMKISDEKVRSKDLGIFIDSQSDSNLATWTAKDSVKRRVSYSARVDLKPLKYKNIPKDYTETYPKGLEKYLRVPELLPEDEAAIATLETAILEGSEDKTSLVRKIYYYVEEEIQRNTDIKTIHETLNTGKGSPLIKARLFNVMVKRKGVPARIVVMIKMPEMKQKVEETKLRFTFANEVFLANKWIPIDTNRGYFGERPDNFLVLHHNYEEIEKIVNKRKISYSIQAERARINRFNKAEFKKEVIRSDSIFSKISLYRLPLPVQTMFTTILLIPIGTLVLALARNIIGIPTFGIFTPILLTLFFKETSFTFGLLFFFSVVVVGIGERYILDKFYLLAVPRLSIILTLIIMLMIWYAFFSVDMTNASQKHLAFFPIVIVTTIIERLSIMITEDGIVNTLKTLLGTLVIVILVYSLFFIPTLEMFMFTNPELLLSVIGVQILIGKYKGYRISEFLRFRDLVRQKKRLESASHDLP</sequence>
<keyword evidence="5" id="KW-1185">Reference proteome</keyword>
<feature type="transmembrane region" description="Helical" evidence="1">
    <location>
        <begin position="465"/>
        <end position="482"/>
    </location>
</feature>
<dbReference type="KEGG" id="psti:SOO65_04680"/>
<reference evidence="4 5" key="1">
    <citation type="submission" date="2023-11" db="EMBL/GenBank/DDBJ databases">
        <title>Peredibacter starrii A3.12.</title>
        <authorList>
            <person name="Mitchell R.J."/>
        </authorList>
    </citation>
    <scope>NUCLEOTIDE SEQUENCE [LARGE SCALE GENOMIC DNA]</scope>
    <source>
        <strain evidence="4 5">A3.12</strain>
    </source>
</reference>
<feature type="domain" description="7 transmembrane helices usually fused to an inactive transglutaminase" evidence="3">
    <location>
        <begin position="282"/>
        <end position="522"/>
    </location>
</feature>